<proteinExistence type="inferred from homology"/>
<evidence type="ECO:0000256" key="5">
    <source>
        <dbReference type="ARBA" id="ARBA00022679"/>
    </source>
</evidence>
<dbReference type="EnsemblPlants" id="KRG89556">
    <property type="protein sequence ID" value="KRG89556"/>
    <property type="gene ID" value="GLYMA_20G031500"/>
</dbReference>
<evidence type="ECO:0000256" key="2">
    <source>
        <dbReference type="ARBA" id="ARBA00004881"/>
    </source>
</evidence>
<dbReference type="InterPro" id="IPR024709">
    <property type="entry name" value="FucosylTrfase_pln"/>
</dbReference>
<evidence type="ECO:0000256" key="8">
    <source>
        <dbReference type="ARBA" id="ARBA00022989"/>
    </source>
</evidence>
<dbReference type="PANTHER" id="PTHR31741:SF51">
    <property type="entry name" value="RHAMNOGALACTURONAN I RHAMNOSYLTRANSFERASE 1"/>
    <property type="match status" value="1"/>
</dbReference>
<dbReference type="PaxDb" id="3847-GLYMA20G03940.2"/>
<dbReference type="GO" id="GO:0016757">
    <property type="term" value="F:glycosyltransferase activity"/>
    <property type="evidence" value="ECO:0007669"/>
    <property type="project" value="UniProtKB-KW"/>
</dbReference>
<dbReference type="Pfam" id="PF10250">
    <property type="entry name" value="O-FucT"/>
    <property type="match status" value="1"/>
</dbReference>
<dbReference type="InParanoid" id="K7N144"/>
<dbReference type="OMA" id="CTHEKEI"/>
<evidence type="ECO:0000256" key="13">
    <source>
        <dbReference type="ARBA" id="ARBA00030350"/>
    </source>
</evidence>
<comment type="subcellular location">
    <subcellularLocation>
        <location evidence="1">Membrane</location>
        <topology evidence="1">Single-pass type II membrane protein</topology>
    </subcellularLocation>
</comment>
<keyword evidence="9" id="KW-0472">Membrane</keyword>
<evidence type="ECO:0000256" key="11">
    <source>
        <dbReference type="ARBA" id="ARBA00023253"/>
    </source>
</evidence>
<keyword evidence="6" id="KW-0812">Transmembrane</keyword>
<dbReference type="eggNOG" id="ENOG502QT8R">
    <property type="taxonomic scope" value="Eukaryota"/>
</dbReference>
<dbReference type="GO" id="GO:0006004">
    <property type="term" value="P:fucose metabolic process"/>
    <property type="evidence" value="ECO:0007669"/>
    <property type="project" value="UniProtKB-KW"/>
</dbReference>
<evidence type="ECO:0000256" key="6">
    <source>
        <dbReference type="ARBA" id="ARBA00022692"/>
    </source>
</evidence>
<dbReference type="InterPro" id="IPR019378">
    <property type="entry name" value="GDP-Fuc_O-FucTrfase"/>
</dbReference>
<comment type="similarity">
    <text evidence="3">Belongs to the glycosyltransferase GT106 family.</text>
</comment>
<dbReference type="GO" id="GO:0005737">
    <property type="term" value="C:cytoplasm"/>
    <property type="evidence" value="ECO:0000318"/>
    <property type="project" value="GO_Central"/>
</dbReference>
<dbReference type="PIRSF" id="PIRSF009360">
    <property type="entry name" value="UCP009360"/>
    <property type="match status" value="1"/>
</dbReference>
<dbReference type="Proteomes" id="UP000008827">
    <property type="component" value="Chromosome 20"/>
</dbReference>
<keyword evidence="11" id="KW-0294">Fucose metabolism</keyword>
<evidence type="ECO:0000256" key="4">
    <source>
        <dbReference type="ARBA" id="ARBA00022676"/>
    </source>
</evidence>
<keyword evidence="7" id="KW-0735">Signal-anchor</keyword>
<dbReference type="GO" id="GO:0016020">
    <property type="term" value="C:membrane"/>
    <property type="evidence" value="ECO:0007669"/>
    <property type="project" value="UniProtKB-SubCell"/>
</dbReference>
<keyword evidence="10" id="KW-0325">Glycoprotein</keyword>
<dbReference type="PANTHER" id="PTHR31741">
    <property type="entry name" value="OS02G0726500 PROTEIN-RELATED"/>
    <property type="match status" value="1"/>
</dbReference>
<evidence type="ECO:0000313" key="16">
    <source>
        <dbReference type="Proteomes" id="UP000008827"/>
    </source>
</evidence>
<sequence length="360" mass="41100">MPWNFSGNYTSNGFLRVSCNGGLNQMRAAICDMVTLDKKSFSPDPGNFEDSFYARHFIDSLQDEVRKKSEYSTLKMPPVSWSNEKYYLEQILPLFGKHEVARFKKTEAPLANSGLSLDLQKLRCRNLGQKLIWILLENGPFVALHLTYEINMLAFSGCTHEKEIVSEERRSLGLSPLTPEESALILQALGFDRETPIYISAGEIYGGERLRAAFPRIVKKEALLANDELQQFQNHSSQMAALDFMVSVASNTFVPTYDGNMAKIVKGHRWYSGFKKFIILDRKKLIELLDMHQNGTLPWNEFANAVRQVHEKKMGQPTHRRVDADKPKEEDYFYANPYECFCEGTKCDDLLGPLNSSQIQ</sequence>
<dbReference type="AlphaFoldDB" id="K7N144"/>
<reference evidence="14" key="3">
    <citation type="submission" date="2018-07" db="EMBL/GenBank/DDBJ databases">
        <title>WGS assembly of Glycine max.</title>
        <authorList>
            <person name="Schmutz J."/>
            <person name="Cannon S."/>
            <person name="Schlueter J."/>
            <person name="Ma J."/>
            <person name="Mitros T."/>
            <person name="Nelson W."/>
            <person name="Hyten D."/>
            <person name="Song Q."/>
            <person name="Thelen J."/>
            <person name="Cheng J."/>
            <person name="Xu D."/>
            <person name="Hellsten U."/>
            <person name="May G."/>
            <person name="Yu Y."/>
            <person name="Sakurai T."/>
            <person name="Umezawa T."/>
            <person name="Bhattacharyya M."/>
            <person name="Sandhu D."/>
            <person name="Valliyodan B."/>
            <person name="Lindquist E."/>
            <person name="Peto M."/>
            <person name="Grant D."/>
            <person name="Shu S."/>
            <person name="Goodstein D."/>
            <person name="Barry K."/>
            <person name="Futrell-Griggs M."/>
            <person name="Abernathy B."/>
            <person name="Du J."/>
            <person name="Tian Z."/>
            <person name="Zhu L."/>
            <person name="Gill N."/>
            <person name="Joshi T."/>
            <person name="Libault M."/>
            <person name="Sethuraman A."/>
            <person name="Zhang X."/>
            <person name="Shinozaki K."/>
            <person name="Nguyen H."/>
            <person name="Wing R."/>
            <person name="Cregan P."/>
            <person name="Specht J."/>
            <person name="Grimwood J."/>
            <person name="Rokhsar D."/>
            <person name="Stacey G."/>
            <person name="Shoemaker R."/>
            <person name="Jackson S."/>
        </authorList>
    </citation>
    <scope>NUCLEOTIDE SEQUENCE</scope>
    <source>
        <tissue evidence="14">Callus</tissue>
    </source>
</reference>
<reference evidence="15" key="2">
    <citation type="submission" date="2018-02" db="UniProtKB">
        <authorList>
            <consortium name="EnsemblPlants"/>
        </authorList>
    </citation>
    <scope>IDENTIFICATION</scope>
    <source>
        <strain evidence="15">Williams 82</strain>
    </source>
</reference>
<comment type="pathway">
    <text evidence="2">Glycan metabolism.</text>
</comment>
<evidence type="ECO:0000256" key="9">
    <source>
        <dbReference type="ARBA" id="ARBA00023136"/>
    </source>
</evidence>
<evidence type="ECO:0000256" key="12">
    <source>
        <dbReference type="ARBA" id="ARBA00023277"/>
    </source>
</evidence>
<reference evidence="14 15" key="1">
    <citation type="journal article" date="2010" name="Nature">
        <title>Genome sequence of the palaeopolyploid soybean.</title>
        <authorList>
            <person name="Schmutz J."/>
            <person name="Cannon S.B."/>
            <person name="Schlueter J."/>
            <person name="Ma J."/>
            <person name="Mitros T."/>
            <person name="Nelson W."/>
            <person name="Hyten D.L."/>
            <person name="Song Q."/>
            <person name="Thelen J.J."/>
            <person name="Cheng J."/>
            <person name="Xu D."/>
            <person name="Hellsten U."/>
            <person name="May G.D."/>
            <person name="Yu Y."/>
            <person name="Sakurai T."/>
            <person name="Umezawa T."/>
            <person name="Bhattacharyya M.K."/>
            <person name="Sandhu D."/>
            <person name="Valliyodan B."/>
            <person name="Lindquist E."/>
            <person name="Peto M."/>
            <person name="Grant D."/>
            <person name="Shu S."/>
            <person name="Goodstein D."/>
            <person name="Barry K."/>
            <person name="Futrell-Griggs M."/>
            <person name="Abernathy B."/>
            <person name="Du J."/>
            <person name="Tian Z."/>
            <person name="Zhu L."/>
            <person name="Gill N."/>
            <person name="Joshi T."/>
            <person name="Libault M."/>
            <person name="Sethuraman A."/>
            <person name="Zhang X.-C."/>
            <person name="Shinozaki K."/>
            <person name="Nguyen H.T."/>
            <person name="Wing R.A."/>
            <person name="Cregan P."/>
            <person name="Specht J."/>
            <person name="Grimwood J."/>
            <person name="Rokhsar D."/>
            <person name="Stacey G."/>
            <person name="Shoemaker R.C."/>
            <person name="Jackson S.A."/>
        </authorList>
    </citation>
    <scope>NUCLEOTIDE SEQUENCE</scope>
    <source>
        <strain evidence="15">cv. Williams 82</strain>
        <tissue evidence="14">Callus</tissue>
    </source>
</reference>
<protein>
    <recommendedName>
        <fullName evidence="13">O-fucosyltransferase family protein</fullName>
    </recommendedName>
</protein>
<evidence type="ECO:0000313" key="14">
    <source>
        <dbReference type="EMBL" id="KRG89556.1"/>
    </source>
</evidence>
<keyword evidence="5" id="KW-0808">Transferase</keyword>
<organism evidence="14">
    <name type="scientific">Glycine max</name>
    <name type="common">Soybean</name>
    <name type="synonym">Glycine hispida</name>
    <dbReference type="NCBI Taxonomy" id="3847"/>
    <lineage>
        <taxon>Eukaryota</taxon>
        <taxon>Viridiplantae</taxon>
        <taxon>Streptophyta</taxon>
        <taxon>Embryophyta</taxon>
        <taxon>Tracheophyta</taxon>
        <taxon>Spermatophyta</taxon>
        <taxon>Magnoliopsida</taxon>
        <taxon>eudicotyledons</taxon>
        <taxon>Gunneridae</taxon>
        <taxon>Pentapetalae</taxon>
        <taxon>rosids</taxon>
        <taxon>fabids</taxon>
        <taxon>Fabales</taxon>
        <taxon>Fabaceae</taxon>
        <taxon>Papilionoideae</taxon>
        <taxon>50 kb inversion clade</taxon>
        <taxon>NPAAA clade</taxon>
        <taxon>indigoferoid/millettioid clade</taxon>
        <taxon>Phaseoleae</taxon>
        <taxon>Glycine</taxon>
        <taxon>Glycine subgen. Soja</taxon>
    </lineage>
</organism>
<evidence type="ECO:0000313" key="15">
    <source>
        <dbReference type="EnsemblPlants" id="KRG89556"/>
    </source>
</evidence>
<evidence type="ECO:0000256" key="7">
    <source>
        <dbReference type="ARBA" id="ARBA00022968"/>
    </source>
</evidence>
<keyword evidence="12" id="KW-0119">Carbohydrate metabolism</keyword>
<name>K7N144_SOYBN</name>
<dbReference type="EMBL" id="CM000853">
    <property type="protein sequence ID" value="KRG89556.1"/>
    <property type="molecule type" value="Genomic_DNA"/>
</dbReference>
<evidence type="ECO:0000256" key="1">
    <source>
        <dbReference type="ARBA" id="ARBA00004606"/>
    </source>
</evidence>
<gene>
    <name evidence="14" type="ORF">GLYMA_20G031500</name>
</gene>
<dbReference type="Gramene" id="KRG89556">
    <property type="protein sequence ID" value="KRG89556"/>
    <property type="gene ID" value="GLYMA_20G031500"/>
</dbReference>
<keyword evidence="4" id="KW-0328">Glycosyltransferase</keyword>
<keyword evidence="8" id="KW-1133">Transmembrane helix</keyword>
<evidence type="ECO:0000256" key="3">
    <source>
        <dbReference type="ARBA" id="ARBA00007737"/>
    </source>
</evidence>
<keyword evidence="16" id="KW-1185">Reference proteome</keyword>
<evidence type="ECO:0000256" key="10">
    <source>
        <dbReference type="ARBA" id="ARBA00023180"/>
    </source>
</evidence>
<dbReference type="HOGENOM" id="CLU_018420_0_1_1"/>
<accession>K7N144</accession>